<keyword evidence="6 10" id="KW-0560">Oxidoreductase</keyword>
<dbReference type="Pfam" id="PF13484">
    <property type="entry name" value="Fer4_16"/>
    <property type="match status" value="1"/>
</dbReference>
<keyword evidence="5" id="KW-0671">Queuosine biosynthesis</keyword>
<keyword evidence="4" id="KW-0479">Metal-binding</keyword>
<evidence type="ECO:0000256" key="4">
    <source>
        <dbReference type="ARBA" id="ARBA00022723"/>
    </source>
</evidence>
<evidence type="ECO:0000259" key="9">
    <source>
        <dbReference type="PROSITE" id="PS51379"/>
    </source>
</evidence>
<keyword evidence="8" id="KW-0411">Iron-sulfur</keyword>
<evidence type="ECO:0000313" key="11">
    <source>
        <dbReference type="Proteomes" id="UP000318017"/>
    </source>
</evidence>
<dbReference type="InterPro" id="IPR013542">
    <property type="entry name" value="QueG_DUF1730"/>
</dbReference>
<organism evidence="10 11">
    <name type="scientific">Aureliella helgolandensis</name>
    <dbReference type="NCBI Taxonomy" id="2527968"/>
    <lineage>
        <taxon>Bacteria</taxon>
        <taxon>Pseudomonadati</taxon>
        <taxon>Planctomycetota</taxon>
        <taxon>Planctomycetia</taxon>
        <taxon>Pirellulales</taxon>
        <taxon>Pirellulaceae</taxon>
        <taxon>Aureliella</taxon>
    </lineage>
</organism>
<evidence type="ECO:0000256" key="5">
    <source>
        <dbReference type="ARBA" id="ARBA00022785"/>
    </source>
</evidence>
<dbReference type="Pfam" id="PF08331">
    <property type="entry name" value="QueG_DUF1730"/>
    <property type="match status" value="1"/>
</dbReference>
<dbReference type="NCBIfam" id="TIGR00276">
    <property type="entry name" value="tRNA epoxyqueuosine(34) reductase QueG"/>
    <property type="match status" value="1"/>
</dbReference>
<sequence length="424" mass="46727">MQRLTDELKKQAQELGFVLSGVTASASPGRLAAFHRWLDAGYAGQMHYMHTRREAYADPKSVLEGCRSIVMLALPYTTAEPTTAESPTQAAGPVETPEPAAAPLLVTATSGPQDAFVEQPAAAWPAGRSANDQGRSGRIARYAQGQLDYHDVIHGRLKELIAWLSAQQPTASVRGVVDTAPLLEREFAESAGLGWIGKNTLLLNRQWGSYFFLAALLTDLPLAVDPPQEKGYCGTCTACLQACPTDAFPAPYILDASRCISYLTIEHRDLIAPDLLPSMQNWVFGCDICQEVCPWNRKAEQGSENCFAPSRELQDFDVPQVLQFTDEEFRQHFRKTPLWRSKRRGILRNAILCAGNQRMAQTHSNIVKLLGDVEPLIRGAAAWTLSKLQMGPWREQIAAALELEVDDQVKSAMQRIVVEATPNV</sequence>
<dbReference type="KEGG" id="ahel:Q31a_53760"/>
<dbReference type="SUPFAM" id="SSF46548">
    <property type="entry name" value="alpha-helical ferredoxin"/>
    <property type="match status" value="1"/>
</dbReference>
<reference evidence="10 11" key="1">
    <citation type="submission" date="2019-02" db="EMBL/GenBank/DDBJ databases">
        <title>Deep-cultivation of Planctomycetes and their phenomic and genomic characterization uncovers novel biology.</title>
        <authorList>
            <person name="Wiegand S."/>
            <person name="Jogler M."/>
            <person name="Boedeker C."/>
            <person name="Pinto D."/>
            <person name="Vollmers J."/>
            <person name="Rivas-Marin E."/>
            <person name="Kohn T."/>
            <person name="Peeters S.H."/>
            <person name="Heuer A."/>
            <person name="Rast P."/>
            <person name="Oberbeckmann S."/>
            <person name="Bunk B."/>
            <person name="Jeske O."/>
            <person name="Meyerdierks A."/>
            <person name="Storesund J.E."/>
            <person name="Kallscheuer N."/>
            <person name="Luecker S."/>
            <person name="Lage O.M."/>
            <person name="Pohl T."/>
            <person name="Merkel B.J."/>
            <person name="Hornburger P."/>
            <person name="Mueller R.-W."/>
            <person name="Bruemmer F."/>
            <person name="Labrenz M."/>
            <person name="Spormann A.M."/>
            <person name="Op den Camp H."/>
            <person name="Overmann J."/>
            <person name="Amann R."/>
            <person name="Jetten M.S.M."/>
            <person name="Mascher T."/>
            <person name="Medema M.H."/>
            <person name="Devos D.P."/>
            <person name="Kaster A.-K."/>
            <person name="Ovreas L."/>
            <person name="Rohde M."/>
            <person name="Galperin M.Y."/>
            <person name="Jogler C."/>
        </authorList>
    </citation>
    <scope>NUCLEOTIDE SEQUENCE [LARGE SCALE GENOMIC DNA]</scope>
    <source>
        <strain evidence="10 11">Q31a</strain>
    </source>
</reference>
<dbReference type="GO" id="GO:0008616">
    <property type="term" value="P:tRNA queuosine(34) biosynthetic process"/>
    <property type="evidence" value="ECO:0007669"/>
    <property type="project" value="UniProtKB-KW"/>
</dbReference>
<feature type="domain" description="4Fe-4S ferredoxin-type" evidence="9">
    <location>
        <begin position="220"/>
        <end position="253"/>
    </location>
</feature>
<dbReference type="GO" id="GO:0051539">
    <property type="term" value="F:4 iron, 4 sulfur cluster binding"/>
    <property type="evidence" value="ECO:0007669"/>
    <property type="project" value="UniProtKB-KW"/>
</dbReference>
<evidence type="ECO:0000313" key="10">
    <source>
        <dbReference type="EMBL" id="QDV26996.1"/>
    </source>
</evidence>
<dbReference type="PROSITE" id="PS51379">
    <property type="entry name" value="4FE4S_FER_2"/>
    <property type="match status" value="1"/>
</dbReference>
<dbReference type="PANTHER" id="PTHR30002:SF4">
    <property type="entry name" value="EPOXYQUEUOSINE REDUCTASE"/>
    <property type="match status" value="1"/>
</dbReference>
<dbReference type="OrthoDB" id="9784571at2"/>
<dbReference type="InterPro" id="IPR017900">
    <property type="entry name" value="4Fe4S_Fe_S_CS"/>
</dbReference>
<gene>
    <name evidence="10" type="primary">queG</name>
    <name evidence="10" type="ORF">Q31a_53760</name>
</gene>
<dbReference type="RefSeq" id="WP_145083706.1">
    <property type="nucleotide sequence ID" value="NZ_CP036298.1"/>
</dbReference>
<keyword evidence="7" id="KW-0408">Iron</keyword>
<dbReference type="Proteomes" id="UP000318017">
    <property type="component" value="Chromosome"/>
</dbReference>
<evidence type="ECO:0000256" key="6">
    <source>
        <dbReference type="ARBA" id="ARBA00023002"/>
    </source>
</evidence>
<dbReference type="PROSITE" id="PS00198">
    <property type="entry name" value="4FE4S_FER_1"/>
    <property type="match status" value="1"/>
</dbReference>
<dbReference type="Gene3D" id="3.30.70.20">
    <property type="match status" value="1"/>
</dbReference>
<dbReference type="EMBL" id="CP036298">
    <property type="protein sequence ID" value="QDV26996.1"/>
    <property type="molecule type" value="Genomic_DNA"/>
</dbReference>
<dbReference type="GO" id="GO:0046872">
    <property type="term" value="F:metal ion binding"/>
    <property type="evidence" value="ECO:0007669"/>
    <property type="project" value="UniProtKB-KW"/>
</dbReference>
<keyword evidence="11" id="KW-1185">Reference proteome</keyword>
<evidence type="ECO:0000256" key="2">
    <source>
        <dbReference type="ARBA" id="ARBA00022490"/>
    </source>
</evidence>
<evidence type="ECO:0000256" key="7">
    <source>
        <dbReference type="ARBA" id="ARBA00023004"/>
    </source>
</evidence>
<accession>A0A518GEH1</accession>
<evidence type="ECO:0000256" key="8">
    <source>
        <dbReference type="ARBA" id="ARBA00023014"/>
    </source>
</evidence>
<protein>
    <submittedName>
        <fullName evidence="10">Epoxyqueuosine reductase</fullName>
        <ecNumber evidence="10">1.1.-.-</ecNumber>
    </submittedName>
</protein>
<keyword evidence="3" id="KW-0819">tRNA processing</keyword>
<name>A0A518GEH1_9BACT</name>
<dbReference type="PANTHER" id="PTHR30002">
    <property type="entry name" value="EPOXYQUEUOSINE REDUCTASE"/>
    <property type="match status" value="1"/>
</dbReference>
<keyword evidence="2" id="KW-0963">Cytoplasm</keyword>
<dbReference type="InterPro" id="IPR017896">
    <property type="entry name" value="4Fe4S_Fe-S-bd"/>
</dbReference>
<dbReference type="InterPro" id="IPR004453">
    <property type="entry name" value="QueG"/>
</dbReference>
<keyword evidence="1" id="KW-0004">4Fe-4S</keyword>
<dbReference type="AlphaFoldDB" id="A0A518GEH1"/>
<dbReference type="GO" id="GO:0052693">
    <property type="term" value="F:epoxyqueuosine reductase activity"/>
    <property type="evidence" value="ECO:0007669"/>
    <property type="project" value="TreeGrafter"/>
</dbReference>
<evidence type="ECO:0000256" key="1">
    <source>
        <dbReference type="ARBA" id="ARBA00022485"/>
    </source>
</evidence>
<dbReference type="EC" id="1.1.-.-" evidence="10"/>
<proteinExistence type="predicted"/>
<evidence type="ECO:0000256" key="3">
    <source>
        <dbReference type="ARBA" id="ARBA00022694"/>
    </source>
</evidence>